<evidence type="ECO:0000256" key="3">
    <source>
        <dbReference type="ARBA" id="ARBA00022692"/>
    </source>
</evidence>
<sequence length="1049" mass="116219">MDEDDSPVHDAAAVVSAMTAELPSHLLLELRRELAPVLQETVASHEHPLSASKPLERALRRVLQRHTLNNEANSASGNSATMQLGYTLAGLQRALAAKTKTDAAQLEGFEAQTAKAAATSAAASAELMERRLWDATLSHGSLMEIGFGDQKLEITVSRHMTFAQLVAEATRYWAIGKTGYCIADQHGVQWLDSMLVHEGMRLCAPGTQMYLLKARSLFAKKIEEEKRAKVMYNVDGVEKEKDASAIGDMISAIQIPDKLNSVLFETGAEKLGDGIQKAGKLVGKVDEQMGKVTKGFTGNIAVGLGLKSKEKVENDGFDDIPKCFVHPKPKTRTQMLASFIQICVLSAITYCCIFLSHNTTESHAMCSSLRKALAEPDYRPEHNFYRLRTPADFYLWSRRTLVDGLFPSVYDFIDENGEAVVDPIVERQRPAVVMRQNTLLGGLRLRQFRGNTTQDANCAPLPFVSKDELARPKSTFTSMDPMARIRAAFLQDGYDFETQNLADRYAQQAETLAEIESTLDCYQDLSKGISTEDFGAIKFPTSWLYQRALSTTIPRSSCKPDPCDALDDLGLLQAFRYRNETAWGNPTWFFGERGSIRPDGFGFTLPQSIDLPTLRRVLKGLADSQWIDRQTRKIVLEMNFYNPQLGLIAVMDFRVEITPAGQVASSVSCETVQARKNLTDGDGLVEIGLQALLATWLVVFLAWSCFDAYRAAGNKLVCVAGVEMGLHLSITVLGLGAITFRVFGAIGMSELYDIFDEHAADGSDPPFLPKMGWLPLWRHYCSLLLACTFLVCQVRLMLYYSLFSARLFVLRRTISHAMAKLLPTILLLLVVLLSFAAGGNVLFGANAAQWKDMRTSIVYVVAMLRRPALMDLDRMSEADPSNVLGASVLAPLFYIAFTAVMLWIMGSLVRSVIITAYAEMCDQFHGKPPEDLLESEWPSLSPFHYIKKAKRIESEMRHRVVMARQRKREYSIGLRRQMALGREARSKVEGMPDEPEPTQDATIAGAAGATVGALNATKKQTVQTISRPKPSRLAARRTGTREEISSSSC</sequence>
<evidence type="ECO:0000313" key="10">
    <source>
        <dbReference type="EMBL" id="CAE0143755.1"/>
    </source>
</evidence>
<feature type="domain" description="Polycystin" evidence="9">
    <location>
        <begin position="587"/>
        <end position="673"/>
    </location>
</feature>
<feature type="transmembrane region" description="Helical" evidence="7">
    <location>
        <begin position="883"/>
        <end position="904"/>
    </location>
</feature>
<dbReference type="EMBL" id="HBHX01063265">
    <property type="protein sequence ID" value="CAE0143755.1"/>
    <property type="molecule type" value="Transcribed_RNA"/>
</dbReference>
<protein>
    <recommendedName>
        <fullName evidence="11">Polycystin cation channel PKD1/PKD2 domain-containing protein</fullName>
    </recommendedName>
</protein>
<reference evidence="10" key="1">
    <citation type="submission" date="2021-01" db="EMBL/GenBank/DDBJ databases">
        <authorList>
            <person name="Corre E."/>
            <person name="Pelletier E."/>
            <person name="Niang G."/>
            <person name="Scheremetjew M."/>
            <person name="Finn R."/>
            <person name="Kale V."/>
            <person name="Holt S."/>
            <person name="Cochrane G."/>
            <person name="Meng A."/>
            <person name="Brown T."/>
            <person name="Cohen L."/>
        </authorList>
    </citation>
    <scope>NUCLEOTIDE SEQUENCE</scope>
    <source>
        <strain evidence="10">CCMP281</strain>
    </source>
</reference>
<dbReference type="GO" id="GO:0016020">
    <property type="term" value="C:membrane"/>
    <property type="evidence" value="ECO:0007669"/>
    <property type="project" value="UniProtKB-SubCell"/>
</dbReference>
<dbReference type="PANTHER" id="PTHR10877:SF194">
    <property type="entry name" value="LOCATION OF VULVA DEFECTIVE 1"/>
    <property type="match status" value="1"/>
</dbReference>
<evidence type="ECO:0000256" key="5">
    <source>
        <dbReference type="ARBA" id="ARBA00023136"/>
    </source>
</evidence>
<dbReference type="GO" id="GO:0050982">
    <property type="term" value="P:detection of mechanical stimulus"/>
    <property type="evidence" value="ECO:0007669"/>
    <property type="project" value="TreeGrafter"/>
</dbReference>
<organism evidence="10">
    <name type="scientific">Haptolina ericina</name>
    <dbReference type="NCBI Taxonomy" id="156174"/>
    <lineage>
        <taxon>Eukaryota</taxon>
        <taxon>Haptista</taxon>
        <taxon>Haptophyta</taxon>
        <taxon>Prymnesiophyceae</taxon>
        <taxon>Prymnesiales</taxon>
        <taxon>Prymnesiaceae</taxon>
        <taxon>Haptolina</taxon>
    </lineage>
</organism>
<evidence type="ECO:0000256" key="1">
    <source>
        <dbReference type="ARBA" id="ARBA00004141"/>
    </source>
</evidence>
<feature type="transmembrane region" description="Helical" evidence="7">
    <location>
        <begin position="777"/>
        <end position="800"/>
    </location>
</feature>
<dbReference type="AlphaFoldDB" id="A0A7S3FFV9"/>
<dbReference type="InterPro" id="IPR051223">
    <property type="entry name" value="Polycystin"/>
</dbReference>
<evidence type="ECO:0008006" key="11">
    <source>
        <dbReference type="Google" id="ProtNLM"/>
    </source>
</evidence>
<keyword evidence="3 7" id="KW-0812">Transmembrane</keyword>
<proteinExistence type="inferred from homology"/>
<evidence type="ECO:0000256" key="6">
    <source>
        <dbReference type="SAM" id="MobiDB-lite"/>
    </source>
</evidence>
<dbReference type="GO" id="GO:0005262">
    <property type="term" value="F:calcium channel activity"/>
    <property type="evidence" value="ECO:0007669"/>
    <property type="project" value="TreeGrafter"/>
</dbReference>
<dbReference type="InterPro" id="IPR013122">
    <property type="entry name" value="PKD1_2_channel"/>
</dbReference>
<dbReference type="PANTHER" id="PTHR10877">
    <property type="entry name" value="POLYCYSTIN FAMILY MEMBER"/>
    <property type="match status" value="1"/>
</dbReference>
<comment type="similarity">
    <text evidence="2">Belongs to the polycystin family.</text>
</comment>
<feature type="compositionally biased region" description="Basic and acidic residues" evidence="6">
    <location>
        <begin position="1039"/>
        <end position="1049"/>
    </location>
</feature>
<feature type="domain" description="Polycystin cation channel PKD1/PKD2" evidence="8">
    <location>
        <begin position="777"/>
        <end position="920"/>
    </location>
</feature>
<feature type="transmembrane region" description="Helical" evidence="7">
    <location>
        <begin position="687"/>
        <end position="709"/>
    </location>
</feature>
<feature type="transmembrane region" description="Helical" evidence="7">
    <location>
        <begin position="821"/>
        <end position="843"/>
    </location>
</feature>
<feature type="transmembrane region" description="Helical" evidence="7">
    <location>
        <begin position="716"/>
        <end position="743"/>
    </location>
</feature>
<comment type="subcellular location">
    <subcellularLocation>
        <location evidence="1">Membrane</location>
        <topology evidence="1">Multi-pass membrane protein</topology>
    </subcellularLocation>
</comment>
<keyword evidence="4 7" id="KW-1133">Transmembrane helix</keyword>
<evidence type="ECO:0000259" key="8">
    <source>
        <dbReference type="Pfam" id="PF08016"/>
    </source>
</evidence>
<gene>
    <name evidence="10" type="ORF">HERI1096_LOCUS34986</name>
</gene>
<dbReference type="Pfam" id="PF08016">
    <property type="entry name" value="PKD_channel"/>
    <property type="match status" value="1"/>
</dbReference>
<dbReference type="InterPro" id="IPR046791">
    <property type="entry name" value="Polycystin_dom"/>
</dbReference>
<evidence type="ECO:0000256" key="7">
    <source>
        <dbReference type="SAM" id="Phobius"/>
    </source>
</evidence>
<evidence type="ECO:0000256" key="2">
    <source>
        <dbReference type="ARBA" id="ARBA00007200"/>
    </source>
</evidence>
<accession>A0A7S3FFV9</accession>
<evidence type="ECO:0000259" key="9">
    <source>
        <dbReference type="Pfam" id="PF20519"/>
    </source>
</evidence>
<feature type="region of interest" description="Disordered" evidence="6">
    <location>
        <begin position="1014"/>
        <end position="1049"/>
    </location>
</feature>
<keyword evidence="5 7" id="KW-0472">Membrane</keyword>
<name>A0A7S3FFV9_9EUKA</name>
<dbReference type="Pfam" id="PF20519">
    <property type="entry name" value="Polycystin_dom"/>
    <property type="match status" value="1"/>
</dbReference>
<evidence type="ECO:0000256" key="4">
    <source>
        <dbReference type="ARBA" id="ARBA00022989"/>
    </source>
</evidence>